<dbReference type="PANTHER" id="PTHR33067:SF39">
    <property type="entry name" value="TRANSCRIPTION FACTOR INTERACTOR AND REGULATOR CCHC(ZN) FAMILY"/>
    <property type="match status" value="1"/>
</dbReference>
<dbReference type="InterPro" id="IPR021109">
    <property type="entry name" value="Peptidase_aspartic_dom_sf"/>
</dbReference>
<dbReference type="CDD" id="cd00303">
    <property type="entry name" value="retropepsin_like"/>
    <property type="match status" value="1"/>
</dbReference>
<evidence type="ECO:0000313" key="1">
    <source>
        <dbReference type="EMBL" id="KAJ9546494.1"/>
    </source>
</evidence>
<protein>
    <recommendedName>
        <fullName evidence="3">Peptidase A2 domain-containing protein</fullName>
    </recommendedName>
</protein>
<dbReference type="Gene3D" id="2.40.70.10">
    <property type="entry name" value="Acid Proteases"/>
    <property type="match status" value="1"/>
</dbReference>
<evidence type="ECO:0000313" key="2">
    <source>
        <dbReference type="Proteomes" id="UP001172457"/>
    </source>
</evidence>
<gene>
    <name evidence="1" type="ORF">OSB04_019037</name>
</gene>
<dbReference type="AlphaFoldDB" id="A0AA38SPI8"/>
<dbReference type="PANTHER" id="PTHR33067">
    <property type="entry name" value="RNA-DIRECTED DNA POLYMERASE-RELATED"/>
    <property type="match status" value="1"/>
</dbReference>
<keyword evidence="2" id="KW-1185">Reference proteome</keyword>
<organism evidence="1 2">
    <name type="scientific">Centaurea solstitialis</name>
    <name type="common">yellow star-thistle</name>
    <dbReference type="NCBI Taxonomy" id="347529"/>
    <lineage>
        <taxon>Eukaryota</taxon>
        <taxon>Viridiplantae</taxon>
        <taxon>Streptophyta</taxon>
        <taxon>Embryophyta</taxon>
        <taxon>Tracheophyta</taxon>
        <taxon>Spermatophyta</taxon>
        <taxon>Magnoliopsida</taxon>
        <taxon>eudicotyledons</taxon>
        <taxon>Gunneridae</taxon>
        <taxon>Pentapetalae</taxon>
        <taxon>asterids</taxon>
        <taxon>campanulids</taxon>
        <taxon>Asterales</taxon>
        <taxon>Asteraceae</taxon>
        <taxon>Carduoideae</taxon>
        <taxon>Cardueae</taxon>
        <taxon>Centaureinae</taxon>
        <taxon>Centaurea</taxon>
    </lineage>
</organism>
<reference evidence="1" key="1">
    <citation type="submission" date="2023-03" db="EMBL/GenBank/DDBJ databases">
        <title>Chromosome-scale reference genome and RAD-based genetic map of yellow starthistle (Centaurea solstitialis) reveal putative structural variation and QTLs associated with invader traits.</title>
        <authorList>
            <person name="Reatini B."/>
            <person name="Cang F.A."/>
            <person name="Jiang Q."/>
            <person name="Mckibben M.T.W."/>
            <person name="Barker M.S."/>
            <person name="Rieseberg L.H."/>
            <person name="Dlugosch K.M."/>
        </authorList>
    </citation>
    <scope>NUCLEOTIDE SEQUENCE</scope>
    <source>
        <strain evidence="1">CAN-66</strain>
        <tissue evidence="1">Leaf</tissue>
    </source>
</reference>
<proteinExistence type="predicted"/>
<accession>A0AA38SPI8</accession>
<evidence type="ECO:0008006" key="3">
    <source>
        <dbReference type="Google" id="ProtNLM"/>
    </source>
</evidence>
<dbReference type="SUPFAM" id="SSF50630">
    <property type="entry name" value="Acid proteases"/>
    <property type="match status" value="1"/>
</dbReference>
<dbReference type="Proteomes" id="UP001172457">
    <property type="component" value="Chromosome 5"/>
</dbReference>
<name>A0AA38SPI8_9ASTR</name>
<comment type="caution">
    <text evidence="1">The sequence shown here is derived from an EMBL/GenBank/DDBJ whole genome shotgun (WGS) entry which is preliminary data.</text>
</comment>
<sequence>MDGEPCMSLKDRLSQFMESQKKINEEVSSYLSNQQSVIQNLELQVGRIAQTLSGRTQGELPTQTQVNPKVDASKTVLMVDGVTTKKAWTDIYTKKYVPSDSESEPDYATDYDSEGIIVSFEHQLLHDLIYLSDEEEEDSKQGGYAEFMIPTSNKEKEKVDEEDTELTYVAPIKHDPGSYSLPISISNKFKGLALIDSGAALNMMPMSYCRKIGIKKLTPTAYQYRGINGYMTTPLGIAEAVPIRIGNFIYPTDFIIADLPKDTEHPIIFGRAFLHTAQVNIDMHNLSGCLEVEDVEIQPETQKLKNGDRSIFAFAKFQVSRRGRRRTASASTTTYRAPDGSHVFTYFMNDPQLSAPKRNELRDSMNRIASRQFVIPRRADWNLLQTLEVDNRVKAILKKHALGENGMEYYICKPWERVFEINESLYRKLILEFVATFVFNTTKATEECREQSEVDDPGFDKYMVATEKKPDGFNPRETWAILGDGDYSFNIKVKGLLSPVDRLLHRMLVHTVNSRSSSEEKIPTYDLWLLDRLTTNDRYPNAPYIIAAQLAKASGYREGSKMLVGQYVTRLAKHFDVLTVGALASLTNLGEMGLIDMDQLRGMGVVKSVPMSYGVRYW</sequence>
<dbReference type="EMBL" id="JARYMX010000005">
    <property type="protein sequence ID" value="KAJ9546494.1"/>
    <property type="molecule type" value="Genomic_DNA"/>
</dbReference>